<keyword evidence="3" id="KW-1185">Reference proteome</keyword>
<dbReference type="WBParaSite" id="MCOS_0000756901-mRNA-1">
    <property type="protein sequence ID" value="MCOS_0000756901-mRNA-1"/>
    <property type="gene ID" value="MCOS_0000756901"/>
</dbReference>
<reference evidence="2 3" key="2">
    <citation type="submission" date="2018-10" db="EMBL/GenBank/DDBJ databases">
        <authorList>
            <consortium name="Pathogen Informatics"/>
        </authorList>
    </citation>
    <scope>NUCLEOTIDE SEQUENCE [LARGE SCALE GENOMIC DNA]</scope>
</reference>
<evidence type="ECO:0000313" key="2">
    <source>
        <dbReference type="EMBL" id="VDD81567.1"/>
    </source>
</evidence>
<evidence type="ECO:0000256" key="1">
    <source>
        <dbReference type="SAM" id="SignalP"/>
    </source>
</evidence>
<dbReference type="Proteomes" id="UP000267029">
    <property type="component" value="Unassembled WGS sequence"/>
</dbReference>
<accession>A0A0R3UJA1</accession>
<gene>
    <name evidence="2" type="ORF">MCOS_LOCUS7570</name>
</gene>
<name>A0A0R3UJA1_MESCO</name>
<sequence>MIGLCVCLILGCVRKARVNPRACKSCIPAAAFVTREEGRRPLSLLLKTSCGGYFAMRKEVRKIYLFQLEVVK</sequence>
<dbReference type="AlphaFoldDB" id="A0A0R3UJA1"/>
<organism evidence="4">
    <name type="scientific">Mesocestoides corti</name>
    <name type="common">Flatworm</name>
    <dbReference type="NCBI Taxonomy" id="53468"/>
    <lineage>
        <taxon>Eukaryota</taxon>
        <taxon>Metazoa</taxon>
        <taxon>Spiralia</taxon>
        <taxon>Lophotrochozoa</taxon>
        <taxon>Platyhelminthes</taxon>
        <taxon>Cestoda</taxon>
        <taxon>Eucestoda</taxon>
        <taxon>Cyclophyllidea</taxon>
        <taxon>Mesocestoididae</taxon>
        <taxon>Mesocestoides</taxon>
    </lineage>
</organism>
<evidence type="ECO:0000313" key="3">
    <source>
        <dbReference type="Proteomes" id="UP000267029"/>
    </source>
</evidence>
<evidence type="ECO:0000313" key="4">
    <source>
        <dbReference type="WBParaSite" id="MCOS_0000756901-mRNA-1"/>
    </source>
</evidence>
<keyword evidence="1" id="KW-0732">Signal</keyword>
<reference evidence="4" key="1">
    <citation type="submission" date="2017-02" db="UniProtKB">
        <authorList>
            <consortium name="WormBaseParasite"/>
        </authorList>
    </citation>
    <scope>IDENTIFICATION</scope>
</reference>
<proteinExistence type="predicted"/>
<protein>
    <submittedName>
        <fullName evidence="4">Secreted protein</fullName>
    </submittedName>
</protein>
<feature type="signal peptide" evidence="1">
    <location>
        <begin position="1"/>
        <end position="18"/>
    </location>
</feature>
<dbReference type="EMBL" id="UXSR01005381">
    <property type="protein sequence ID" value="VDD81567.1"/>
    <property type="molecule type" value="Genomic_DNA"/>
</dbReference>
<feature type="chain" id="PRO_5043132269" evidence="1">
    <location>
        <begin position="19"/>
        <end position="72"/>
    </location>
</feature>